<evidence type="ECO:0000256" key="7">
    <source>
        <dbReference type="PROSITE-ProRule" id="PRU00302"/>
    </source>
</evidence>
<feature type="chain" id="PRO_5039916274" evidence="10">
    <location>
        <begin position="21"/>
        <end position="902"/>
    </location>
</feature>
<evidence type="ECO:0000259" key="11">
    <source>
        <dbReference type="PROSITE" id="PS01180"/>
    </source>
</evidence>
<evidence type="ECO:0000256" key="4">
    <source>
        <dbReference type="ARBA" id="ARBA00023157"/>
    </source>
</evidence>
<gene>
    <name evidence="15" type="primary">LOC118425574</name>
</gene>
<dbReference type="PANTHER" id="PTHR45656">
    <property type="entry name" value="PROTEIN CBR-CLEC-78"/>
    <property type="match status" value="1"/>
</dbReference>
<dbReference type="CDD" id="cd00041">
    <property type="entry name" value="CUB"/>
    <property type="match status" value="3"/>
</dbReference>
<evidence type="ECO:0000256" key="8">
    <source>
        <dbReference type="SAM" id="MobiDB-lite"/>
    </source>
</evidence>
<dbReference type="PROSITE" id="PS50923">
    <property type="entry name" value="SUSHI"/>
    <property type="match status" value="5"/>
</dbReference>
<name>A0A9J7LX92_BRAFL</name>
<dbReference type="RefSeq" id="XP_035690401.1">
    <property type="nucleotide sequence ID" value="XM_035834508.1"/>
</dbReference>
<dbReference type="Gene3D" id="2.10.70.10">
    <property type="entry name" value="Complement Module, domain 1"/>
    <property type="match status" value="5"/>
</dbReference>
<dbReference type="InterPro" id="IPR020067">
    <property type="entry name" value="Frizzled_dom"/>
</dbReference>
<evidence type="ECO:0000256" key="1">
    <source>
        <dbReference type="ARBA" id="ARBA00022659"/>
    </source>
</evidence>
<dbReference type="GeneID" id="118425574"/>
<dbReference type="FunFam" id="2.10.70.10:FF:000002">
    <property type="entry name" value="CUB and Sushi multiple domains 3"/>
    <property type="match status" value="2"/>
</dbReference>
<dbReference type="SUPFAM" id="SSF57535">
    <property type="entry name" value="Complement control module/SCR domain"/>
    <property type="match status" value="5"/>
</dbReference>
<dbReference type="Pfam" id="PF00431">
    <property type="entry name" value="CUB"/>
    <property type="match status" value="3"/>
</dbReference>
<dbReference type="InterPro" id="IPR035976">
    <property type="entry name" value="Sushi/SCR/CCP_sf"/>
</dbReference>
<evidence type="ECO:0000256" key="10">
    <source>
        <dbReference type="SAM" id="SignalP"/>
    </source>
</evidence>
<feature type="domain" description="Sushi" evidence="13">
    <location>
        <begin position="756"/>
        <end position="821"/>
    </location>
</feature>
<feature type="compositionally biased region" description="Polar residues" evidence="8">
    <location>
        <begin position="887"/>
        <end position="902"/>
    </location>
</feature>
<dbReference type="SMART" id="SM00032">
    <property type="entry name" value="CCP"/>
    <property type="match status" value="5"/>
</dbReference>
<feature type="domain" description="Sushi" evidence="13">
    <location>
        <begin position="630"/>
        <end position="689"/>
    </location>
</feature>
<keyword evidence="9" id="KW-0812">Transmembrane</keyword>
<keyword evidence="9" id="KW-1133">Transmembrane helix</keyword>
<feature type="domain" description="CUB" evidence="11">
    <location>
        <begin position="35"/>
        <end position="145"/>
    </location>
</feature>
<feature type="region of interest" description="Disordered" evidence="8">
    <location>
        <begin position="877"/>
        <end position="902"/>
    </location>
</feature>
<dbReference type="InterPro" id="IPR036790">
    <property type="entry name" value="Frizzled_dom_sf"/>
</dbReference>
<dbReference type="PROSITE" id="PS50038">
    <property type="entry name" value="FZ"/>
    <property type="match status" value="1"/>
</dbReference>
<dbReference type="KEGG" id="bfo:118425574"/>
<evidence type="ECO:0000256" key="5">
    <source>
        <dbReference type="PROSITE-ProRule" id="PRU00059"/>
    </source>
</evidence>
<feature type="domain" description="Sushi" evidence="13">
    <location>
        <begin position="455"/>
        <end position="516"/>
    </location>
</feature>
<evidence type="ECO:0000313" key="14">
    <source>
        <dbReference type="Proteomes" id="UP000001554"/>
    </source>
</evidence>
<dbReference type="Pfam" id="PF01392">
    <property type="entry name" value="Fz"/>
    <property type="match status" value="1"/>
</dbReference>
<feature type="domain" description="CUB" evidence="11">
    <location>
        <begin position="518"/>
        <end position="627"/>
    </location>
</feature>
<dbReference type="Proteomes" id="UP000001554">
    <property type="component" value="Chromosome 11"/>
</dbReference>
<dbReference type="CDD" id="cd00033">
    <property type="entry name" value="CCP"/>
    <property type="match status" value="5"/>
</dbReference>
<feature type="domain" description="FZ" evidence="12">
    <location>
        <begin position="143"/>
        <end position="260"/>
    </location>
</feature>
<evidence type="ECO:0000259" key="13">
    <source>
        <dbReference type="PROSITE" id="PS50923"/>
    </source>
</evidence>
<dbReference type="PROSITE" id="PS01180">
    <property type="entry name" value="CUB"/>
    <property type="match status" value="3"/>
</dbReference>
<reference evidence="15" key="2">
    <citation type="submission" date="2025-08" db="UniProtKB">
        <authorList>
            <consortium name="RefSeq"/>
        </authorList>
    </citation>
    <scope>IDENTIFICATION</scope>
    <source>
        <strain evidence="15">S238N-H82</strain>
        <tissue evidence="15">Testes</tissue>
    </source>
</reference>
<dbReference type="SMART" id="SM00042">
    <property type="entry name" value="CUB"/>
    <property type="match status" value="3"/>
</dbReference>
<dbReference type="OMA" id="PQGNQKI"/>
<dbReference type="PANTHER" id="PTHR45656:SF4">
    <property type="entry name" value="PROTEIN CBR-CLEC-78"/>
    <property type="match status" value="1"/>
</dbReference>
<dbReference type="SUPFAM" id="SSF49854">
    <property type="entry name" value="Spermadhesin, CUB domain"/>
    <property type="match status" value="3"/>
</dbReference>
<feature type="domain" description="CUB" evidence="11">
    <location>
        <begin position="343"/>
        <end position="452"/>
    </location>
</feature>
<keyword evidence="4 6" id="KW-1015">Disulfide bond</keyword>
<feature type="disulfide bond" evidence="6">
    <location>
        <begin position="222"/>
        <end position="246"/>
    </location>
</feature>
<evidence type="ECO:0000256" key="9">
    <source>
        <dbReference type="SAM" id="Phobius"/>
    </source>
</evidence>
<evidence type="ECO:0000256" key="2">
    <source>
        <dbReference type="ARBA" id="ARBA00022729"/>
    </source>
</evidence>
<feature type="domain" description="Sushi" evidence="13">
    <location>
        <begin position="285"/>
        <end position="341"/>
    </location>
</feature>
<keyword evidence="2 10" id="KW-0732">Signal</keyword>
<dbReference type="Pfam" id="PF00084">
    <property type="entry name" value="Sushi"/>
    <property type="match status" value="5"/>
</dbReference>
<accession>A0A9J7LX92</accession>
<keyword evidence="3" id="KW-0677">Repeat</keyword>
<dbReference type="InterPro" id="IPR051277">
    <property type="entry name" value="SEZ6_CSMD_C4BPB_Regulators"/>
</dbReference>
<feature type="transmembrane region" description="Helical" evidence="9">
    <location>
        <begin position="835"/>
        <end position="856"/>
    </location>
</feature>
<dbReference type="InterPro" id="IPR000859">
    <property type="entry name" value="CUB_dom"/>
</dbReference>
<protein>
    <submittedName>
        <fullName evidence="15">CUB and sushi domain-containing protein 2-like isoform X1</fullName>
    </submittedName>
</protein>
<dbReference type="SUPFAM" id="SSF63501">
    <property type="entry name" value="Frizzled cysteine-rich domain"/>
    <property type="match status" value="1"/>
</dbReference>
<proteinExistence type="predicted"/>
<evidence type="ECO:0000256" key="3">
    <source>
        <dbReference type="ARBA" id="ARBA00022737"/>
    </source>
</evidence>
<dbReference type="InterPro" id="IPR000436">
    <property type="entry name" value="Sushi_SCR_CCP_dom"/>
</dbReference>
<keyword evidence="14" id="KW-1185">Reference proteome</keyword>
<comment type="caution">
    <text evidence="7">Lacks conserved residue(s) required for the propagation of feature annotation.</text>
</comment>
<feature type="signal peptide" evidence="10">
    <location>
        <begin position="1"/>
        <end position="20"/>
    </location>
</feature>
<feature type="domain" description="Sushi" evidence="13">
    <location>
        <begin position="691"/>
        <end position="752"/>
    </location>
</feature>
<reference evidence="14" key="1">
    <citation type="journal article" date="2020" name="Nat. Ecol. Evol.">
        <title>Deeply conserved synteny resolves early events in vertebrate evolution.</title>
        <authorList>
            <person name="Simakov O."/>
            <person name="Marletaz F."/>
            <person name="Yue J.X."/>
            <person name="O'Connell B."/>
            <person name="Jenkins J."/>
            <person name="Brandt A."/>
            <person name="Calef R."/>
            <person name="Tung C.H."/>
            <person name="Huang T.K."/>
            <person name="Schmutz J."/>
            <person name="Satoh N."/>
            <person name="Yu J.K."/>
            <person name="Putnam N.H."/>
            <person name="Green R.E."/>
            <person name="Rokhsar D.S."/>
        </authorList>
    </citation>
    <scope>NUCLEOTIDE SEQUENCE [LARGE SCALE GENOMIC DNA]</scope>
    <source>
        <strain evidence="14">S238N-H82</strain>
    </source>
</reference>
<dbReference type="SMART" id="SM00063">
    <property type="entry name" value="FRI"/>
    <property type="match status" value="1"/>
</dbReference>
<evidence type="ECO:0000256" key="6">
    <source>
        <dbReference type="PROSITE-ProRule" id="PRU00090"/>
    </source>
</evidence>
<keyword evidence="9" id="KW-0472">Membrane</keyword>
<evidence type="ECO:0000313" key="15">
    <source>
        <dbReference type="RefSeq" id="XP_035690401.1"/>
    </source>
</evidence>
<evidence type="ECO:0000259" key="12">
    <source>
        <dbReference type="PROSITE" id="PS50038"/>
    </source>
</evidence>
<dbReference type="OrthoDB" id="406096at2759"/>
<sequence>MPRLQFLAGILCAAVLLAAGQTPVTPPAESPAADCGGNYTDSFGELLSPQWPQDYGNNASCVYRIIAQPGHSLSLSVNTFSTADIGDTLTVYDGANASSPVIGSYSGHMLGAGDVINSTGSQLYLSFSSDAVNGTGGFNITYRDSFHCEEVTIPLCQTLNYTSAIFPNNLNQNQVDAGLEISQYSPLVQLQCYRYLRQFLCYMYAPPCEGGESARLPCRRLCEAAKSGCGPLMERFGFQWPGNLDCSYLPSENSQTCLGHELLSAPVPSGHSTAEPVSAQPTPVAACPDPGSPDYGSRVGGDFGPGSTVQFSCDDGYTLHGNSSLTCADGSWDGPLPTCRAECGGSITNASTGVLLSPGYPDRYAGNLSCTWFLSAPDGMLLRLLFNNFSLEDGKDFLYVYDENRPGDQPERSLTGTTIPASWLSWTHNITLQLVTNTDTGMGGFSLLYESIPETFCRDPGPILNGVSTSIKVLYSAGQSVSYRCDAGYQLIGNATLTCLQGRQRIWDAAPPVCYAPCGGNLTSANGTIASPTPDPDNAVGRDCYWRVHVDDSFRVMVKFNSFELREIDAYLAIFDGGDLGAAPLANFSSTAPASADVYSTDSQVLVLFHHGPTNSYGNFSLTYIEAQKKHCPDPGTVENGRRYGDDFSIRSSVNYTCDDAYDLEGRETIICKPGNPPMWDYPKPRCVLVKECVDPGIPENGQRDSNDTSVGASVSYSCQQGYTLVGETTLTCRSRPGFRPRWDHQSPVCEEVPIQLCHDPAFLHYGTYTPKTHHYFVGSVVTFSCNSGYVLKGNKTLVCLLGDSRGAKPRWNNAYPTCEKAQVKTSSARSGSNAALGVSLFVVLALLGVGGVVAYKWRRKILELLQKSKTTNIPPSFDNPMYEVPANNTDDGPSIEQSAEA</sequence>
<dbReference type="Gene3D" id="1.10.2000.10">
    <property type="entry name" value="Frizzled cysteine-rich domain"/>
    <property type="match status" value="1"/>
</dbReference>
<keyword evidence="1 7" id="KW-0768">Sushi</keyword>
<feature type="disulfide bond" evidence="5">
    <location>
        <begin position="343"/>
        <end position="370"/>
    </location>
</feature>
<dbReference type="Gene3D" id="2.60.120.290">
    <property type="entry name" value="Spermadhesin, CUB domain"/>
    <property type="match status" value="3"/>
</dbReference>
<organism evidence="14 15">
    <name type="scientific">Branchiostoma floridae</name>
    <name type="common">Florida lancelet</name>
    <name type="synonym">Amphioxus</name>
    <dbReference type="NCBI Taxonomy" id="7739"/>
    <lineage>
        <taxon>Eukaryota</taxon>
        <taxon>Metazoa</taxon>
        <taxon>Chordata</taxon>
        <taxon>Cephalochordata</taxon>
        <taxon>Leptocardii</taxon>
        <taxon>Amphioxiformes</taxon>
        <taxon>Branchiostomatidae</taxon>
        <taxon>Branchiostoma</taxon>
    </lineage>
</organism>
<dbReference type="AlphaFoldDB" id="A0A9J7LX92"/>
<dbReference type="InterPro" id="IPR035914">
    <property type="entry name" value="Sperma_CUB_dom_sf"/>
</dbReference>